<evidence type="ECO:0000259" key="3">
    <source>
        <dbReference type="Pfam" id="PF13649"/>
    </source>
</evidence>
<dbReference type="InterPro" id="IPR029063">
    <property type="entry name" value="SAM-dependent_MTases_sf"/>
</dbReference>
<dbReference type="Proteomes" id="UP000255328">
    <property type="component" value="Unassembled WGS sequence"/>
</dbReference>
<dbReference type="OrthoDB" id="9804312at2"/>
<protein>
    <submittedName>
        <fullName evidence="4">Tellurite resistance protein TehB</fullName>
    </submittedName>
</protein>
<accession>A0A377GWS9</accession>
<gene>
    <name evidence="4" type="ORF">NCTC10723_00667</name>
</gene>
<keyword evidence="2" id="KW-0808">Transferase</keyword>
<sequence>MSVKFYNDNVESFFNQTVKADMSYLYSKFLEKLPQNNGKILDLGCGSGRDSKYFKNLGFEVVALDMSEELAKRAGEYIGQEVIVKDMRELNFHNEFVGVWACASILHIPIEEVKVVFEKVFESLKNGGIFYSSFKYGEKDYLKDGREFTCFTPERFFQYFPQYKENIVEIFETSDVREGREGEKWFNIIMRKTG</sequence>
<dbReference type="RefSeq" id="WP_115269327.1">
    <property type="nucleotide sequence ID" value="NZ_UGGU01000003.1"/>
</dbReference>
<dbReference type="SUPFAM" id="SSF53335">
    <property type="entry name" value="S-adenosyl-L-methionine-dependent methyltransferases"/>
    <property type="match status" value="1"/>
</dbReference>
<dbReference type="InterPro" id="IPR041698">
    <property type="entry name" value="Methyltransf_25"/>
</dbReference>
<dbReference type="EMBL" id="UGGU01000003">
    <property type="protein sequence ID" value="STO31222.1"/>
    <property type="molecule type" value="Genomic_DNA"/>
</dbReference>
<evidence type="ECO:0000256" key="1">
    <source>
        <dbReference type="ARBA" id="ARBA00022603"/>
    </source>
</evidence>
<organism evidence="4 5">
    <name type="scientific">Fusobacterium necrogenes</name>
    <dbReference type="NCBI Taxonomy" id="858"/>
    <lineage>
        <taxon>Bacteria</taxon>
        <taxon>Fusobacteriati</taxon>
        <taxon>Fusobacteriota</taxon>
        <taxon>Fusobacteriia</taxon>
        <taxon>Fusobacteriales</taxon>
        <taxon>Fusobacteriaceae</taxon>
        <taxon>Fusobacterium</taxon>
    </lineage>
</organism>
<name>A0A377GWS9_9FUSO</name>
<keyword evidence="1" id="KW-0489">Methyltransferase</keyword>
<dbReference type="PANTHER" id="PTHR43861">
    <property type="entry name" value="TRANS-ACONITATE 2-METHYLTRANSFERASE-RELATED"/>
    <property type="match status" value="1"/>
</dbReference>
<dbReference type="CDD" id="cd02440">
    <property type="entry name" value="AdoMet_MTases"/>
    <property type="match status" value="1"/>
</dbReference>
<dbReference type="PANTHER" id="PTHR43861:SF1">
    <property type="entry name" value="TRANS-ACONITATE 2-METHYLTRANSFERASE"/>
    <property type="match status" value="1"/>
</dbReference>
<evidence type="ECO:0000313" key="5">
    <source>
        <dbReference type="Proteomes" id="UP000255328"/>
    </source>
</evidence>
<dbReference type="Pfam" id="PF13649">
    <property type="entry name" value="Methyltransf_25"/>
    <property type="match status" value="1"/>
</dbReference>
<reference evidence="4 5" key="1">
    <citation type="submission" date="2018-06" db="EMBL/GenBank/DDBJ databases">
        <authorList>
            <consortium name="Pathogen Informatics"/>
            <person name="Doyle S."/>
        </authorList>
    </citation>
    <scope>NUCLEOTIDE SEQUENCE [LARGE SCALE GENOMIC DNA]</scope>
    <source>
        <strain evidence="4 5">NCTC10723</strain>
    </source>
</reference>
<dbReference type="AlphaFoldDB" id="A0A377GWS9"/>
<keyword evidence="5" id="KW-1185">Reference proteome</keyword>
<feature type="domain" description="Methyltransferase" evidence="3">
    <location>
        <begin position="40"/>
        <end position="128"/>
    </location>
</feature>
<evidence type="ECO:0000313" key="4">
    <source>
        <dbReference type="EMBL" id="STO31222.1"/>
    </source>
</evidence>
<evidence type="ECO:0000256" key="2">
    <source>
        <dbReference type="ARBA" id="ARBA00022679"/>
    </source>
</evidence>
<dbReference type="Gene3D" id="3.40.50.150">
    <property type="entry name" value="Vaccinia Virus protein VP39"/>
    <property type="match status" value="1"/>
</dbReference>
<proteinExistence type="predicted"/>
<dbReference type="GO" id="GO:0032259">
    <property type="term" value="P:methylation"/>
    <property type="evidence" value="ECO:0007669"/>
    <property type="project" value="UniProtKB-KW"/>
</dbReference>
<dbReference type="GO" id="GO:0008168">
    <property type="term" value="F:methyltransferase activity"/>
    <property type="evidence" value="ECO:0007669"/>
    <property type="project" value="UniProtKB-KW"/>
</dbReference>